<name>A0A9D1H6V5_9FIRM</name>
<proteinExistence type="predicted"/>
<accession>A0A9D1H6V5</accession>
<organism evidence="9 10">
    <name type="scientific">Candidatus Faecivivens stercoripullorum</name>
    <dbReference type="NCBI Taxonomy" id="2840805"/>
    <lineage>
        <taxon>Bacteria</taxon>
        <taxon>Bacillati</taxon>
        <taxon>Bacillota</taxon>
        <taxon>Clostridia</taxon>
        <taxon>Eubacteriales</taxon>
        <taxon>Oscillospiraceae</taxon>
        <taxon>Oscillospiraceae incertae sedis</taxon>
        <taxon>Candidatus Faecivivens</taxon>
    </lineage>
</organism>
<dbReference type="PROSITE" id="PS50893">
    <property type="entry name" value="ABC_TRANSPORTER_2"/>
    <property type="match status" value="1"/>
</dbReference>
<dbReference type="InterPro" id="IPR017871">
    <property type="entry name" value="ABC_transporter-like_CS"/>
</dbReference>
<dbReference type="GO" id="GO:0015424">
    <property type="term" value="F:ABC-type amino acid transporter activity"/>
    <property type="evidence" value="ECO:0007669"/>
    <property type="project" value="InterPro"/>
</dbReference>
<dbReference type="InterPro" id="IPR050086">
    <property type="entry name" value="MetN_ABC_transporter-like"/>
</dbReference>
<dbReference type="PANTHER" id="PTHR43166">
    <property type="entry name" value="AMINO ACID IMPORT ATP-BINDING PROTEIN"/>
    <property type="match status" value="1"/>
</dbReference>
<evidence type="ECO:0000256" key="2">
    <source>
        <dbReference type="ARBA" id="ARBA00022448"/>
    </source>
</evidence>
<keyword evidence="4" id="KW-0547">Nucleotide-binding</keyword>
<dbReference type="PROSITE" id="PS00211">
    <property type="entry name" value="ABC_TRANSPORTER_1"/>
    <property type="match status" value="1"/>
</dbReference>
<comment type="caution">
    <text evidence="9">The sequence shown here is derived from an EMBL/GenBank/DDBJ whole genome shotgun (WGS) entry which is preliminary data.</text>
</comment>
<gene>
    <name evidence="9" type="ORF">IAC43_06200</name>
</gene>
<dbReference type="AlphaFoldDB" id="A0A9D1H6V5"/>
<dbReference type="PANTHER" id="PTHR43166:SF35">
    <property type="entry name" value="L-CYSTINE IMPORT ATP-BINDING PROTEIN TCYN"/>
    <property type="match status" value="1"/>
</dbReference>
<dbReference type="GO" id="GO:0005886">
    <property type="term" value="C:plasma membrane"/>
    <property type="evidence" value="ECO:0007669"/>
    <property type="project" value="UniProtKB-SubCell"/>
</dbReference>
<reference evidence="9" key="2">
    <citation type="journal article" date="2021" name="PeerJ">
        <title>Extensive microbial diversity within the chicken gut microbiome revealed by metagenomics and culture.</title>
        <authorList>
            <person name="Gilroy R."/>
            <person name="Ravi A."/>
            <person name="Getino M."/>
            <person name="Pursley I."/>
            <person name="Horton D.L."/>
            <person name="Alikhan N.F."/>
            <person name="Baker D."/>
            <person name="Gharbi K."/>
            <person name="Hall N."/>
            <person name="Watson M."/>
            <person name="Adriaenssens E.M."/>
            <person name="Foster-Nyarko E."/>
            <person name="Jarju S."/>
            <person name="Secka A."/>
            <person name="Antonio M."/>
            <person name="Oren A."/>
            <person name="Chaudhuri R.R."/>
            <person name="La Ragione R."/>
            <person name="Hildebrand F."/>
            <person name="Pallen M.J."/>
        </authorList>
    </citation>
    <scope>NUCLEOTIDE SEQUENCE</scope>
    <source>
        <strain evidence="9">ChiBcec7-5410</strain>
    </source>
</reference>
<evidence type="ECO:0000256" key="6">
    <source>
        <dbReference type="ARBA" id="ARBA00023136"/>
    </source>
</evidence>
<dbReference type="PIRSF" id="PIRSF039085">
    <property type="entry name" value="ABC_ATPase_HisP"/>
    <property type="match status" value="1"/>
</dbReference>
<dbReference type="GO" id="GO:0016887">
    <property type="term" value="F:ATP hydrolysis activity"/>
    <property type="evidence" value="ECO:0007669"/>
    <property type="project" value="InterPro"/>
</dbReference>
<evidence type="ECO:0000256" key="5">
    <source>
        <dbReference type="ARBA" id="ARBA00022840"/>
    </source>
</evidence>
<dbReference type="GO" id="GO:0005524">
    <property type="term" value="F:ATP binding"/>
    <property type="evidence" value="ECO:0007669"/>
    <property type="project" value="UniProtKB-KW"/>
</dbReference>
<feature type="domain" description="ABC transporter" evidence="8">
    <location>
        <begin position="2"/>
        <end position="239"/>
    </location>
</feature>
<evidence type="ECO:0000256" key="4">
    <source>
        <dbReference type="ARBA" id="ARBA00022741"/>
    </source>
</evidence>
<evidence type="ECO:0000313" key="10">
    <source>
        <dbReference type="Proteomes" id="UP000824160"/>
    </source>
</evidence>
<dbReference type="SMART" id="SM00382">
    <property type="entry name" value="AAA"/>
    <property type="match status" value="1"/>
</dbReference>
<dbReference type="InterPro" id="IPR027417">
    <property type="entry name" value="P-loop_NTPase"/>
</dbReference>
<evidence type="ECO:0000259" key="8">
    <source>
        <dbReference type="PROSITE" id="PS50893"/>
    </source>
</evidence>
<evidence type="ECO:0000256" key="1">
    <source>
        <dbReference type="ARBA" id="ARBA00004202"/>
    </source>
</evidence>
<dbReference type="CDD" id="cd03262">
    <property type="entry name" value="ABC_HisP_GlnQ"/>
    <property type="match status" value="1"/>
</dbReference>
<feature type="region of interest" description="Disordered" evidence="7">
    <location>
        <begin position="244"/>
        <end position="269"/>
    </location>
</feature>
<dbReference type="Pfam" id="PF00005">
    <property type="entry name" value="ABC_tran"/>
    <property type="match status" value="1"/>
</dbReference>
<protein>
    <submittedName>
        <fullName evidence="9">Amino acid ABC transporter ATP-binding protein</fullName>
    </submittedName>
</protein>
<evidence type="ECO:0000313" key="9">
    <source>
        <dbReference type="EMBL" id="HIT94758.1"/>
    </source>
</evidence>
<keyword evidence="5 9" id="KW-0067">ATP-binding</keyword>
<dbReference type="InterPro" id="IPR003439">
    <property type="entry name" value="ABC_transporter-like_ATP-bd"/>
</dbReference>
<dbReference type="Proteomes" id="UP000824160">
    <property type="component" value="Unassembled WGS sequence"/>
</dbReference>
<reference evidence="9" key="1">
    <citation type="submission" date="2020-10" db="EMBL/GenBank/DDBJ databases">
        <authorList>
            <person name="Gilroy R."/>
        </authorList>
    </citation>
    <scope>NUCLEOTIDE SEQUENCE</scope>
    <source>
        <strain evidence="9">ChiBcec7-5410</strain>
    </source>
</reference>
<dbReference type="SUPFAM" id="SSF52540">
    <property type="entry name" value="P-loop containing nucleoside triphosphate hydrolases"/>
    <property type="match status" value="1"/>
</dbReference>
<dbReference type="InterPro" id="IPR003593">
    <property type="entry name" value="AAA+_ATPase"/>
</dbReference>
<evidence type="ECO:0000256" key="3">
    <source>
        <dbReference type="ARBA" id="ARBA00022475"/>
    </source>
</evidence>
<keyword evidence="6" id="KW-0472">Membrane</keyword>
<comment type="subcellular location">
    <subcellularLocation>
        <location evidence="1">Cell membrane</location>
        <topology evidence="1">Peripheral membrane protein</topology>
    </subcellularLocation>
</comment>
<evidence type="ECO:0000256" key="7">
    <source>
        <dbReference type="SAM" id="MobiDB-lite"/>
    </source>
</evidence>
<dbReference type="Gene3D" id="3.40.50.300">
    <property type="entry name" value="P-loop containing nucleotide triphosphate hydrolases"/>
    <property type="match status" value="1"/>
</dbReference>
<sequence length="269" mass="29682">MVSLKNIQKSFGSQKVLNGVDLDIDVGEVVVILGPSGSGKTTLLRTINFLDPGDDGSVTVGEHTVSCKKHSRPEVLQLRRRTAMVFQNYNLFANKTILENVMEGLVTVKRRPKPVAEEISRRMLTRVGLSERFDYYPSALSGGQQQRAGIARALVLEPDVILFDEPTSALDPELVGEVLQTIKGIAETGITMIVVTHEIAFAKEVASRVIYMQDGVIVEQGPPSEILVHPKDPRTQRFLRRITDPSQDPKHIDMRDEAVTDEKTVQAGA</sequence>
<dbReference type="InterPro" id="IPR030679">
    <property type="entry name" value="ABC_ATPase_HisP-typ"/>
</dbReference>
<keyword evidence="3" id="KW-1003">Cell membrane</keyword>
<dbReference type="EMBL" id="DVLW01000171">
    <property type="protein sequence ID" value="HIT94758.1"/>
    <property type="molecule type" value="Genomic_DNA"/>
</dbReference>
<keyword evidence="2" id="KW-0813">Transport</keyword>